<proteinExistence type="predicted"/>
<keyword evidence="1" id="KW-0732">Signal</keyword>
<sequence length="65" mass="7179">MKRIAAHMFFVLLAALVMKHNIAEGSEVTSDDEASVADDSLPIDQEKVEYARGSVCGYCTYCKFC</sequence>
<feature type="non-terminal residue" evidence="2">
    <location>
        <position position="65"/>
    </location>
</feature>
<reference evidence="2" key="1">
    <citation type="submission" date="2014-12" db="EMBL/GenBank/DDBJ databases">
        <title>Insight into the proteome of Arion vulgaris.</title>
        <authorList>
            <person name="Aradska J."/>
            <person name="Bulat T."/>
            <person name="Smidak R."/>
            <person name="Sarate P."/>
            <person name="Gangsoo J."/>
            <person name="Sialana F."/>
            <person name="Bilban M."/>
            <person name="Lubec G."/>
        </authorList>
    </citation>
    <scope>NUCLEOTIDE SEQUENCE</scope>
    <source>
        <tissue evidence="2">Skin</tissue>
    </source>
</reference>
<organism evidence="2">
    <name type="scientific">Arion vulgaris</name>
    <dbReference type="NCBI Taxonomy" id="1028688"/>
    <lineage>
        <taxon>Eukaryota</taxon>
        <taxon>Metazoa</taxon>
        <taxon>Spiralia</taxon>
        <taxon>Lophotrochozoa</taxon>
        <taxon>Mollusca</taxon>
        <taxon>Gastropoda</taxon>
        <taxon>Heterobranchia</taxon>
        <taxon>Euthyneura</taxon>
        <taxon>Panpulmonata</taxon>
        <taxon>Eupulmonata</taxon>
        <taxon>Stylommatophora</taxon>
        <taxon>Helicina</taxon>
        <taxon>Arionoidea</taxon>
        <taxon>Arionidae</taxon>
        <taxon>Arion</taxon>
    </lineage>
</organism>
<protein>
    <submittedName>
        <fullName evidence="2">Uncharacterized protein</fullName>
    </submittedName>
</protein>
<feature type="chain" id="PRO_5002111743" evidence="1">
    <location>
        <begin position="26"/>
        <end position="65"/>
    </location>
</feature>
<accession>A0A0B6Y2U6</accession>
<gene>
    <name evidence="2" type="primary">ORF10073</name>
</gene>
<evidence type="ECO:0000313" key="2">
    <source>
        <dbReference type="EMBL" id="CEK50181.1"/>
    </source>
</evidence>
<evidence type="ECO:0000256" key="1">
    <source>
        <dbReference type="SAM" id="SignalP"/>
    </source>
</evidence>
<dbReference type="AlphaFoldDB" id="A0A0B6Y2U6"/>
<feature type="signal peptide" evidence="1">
    <location>
        <begin position="1"/>
        <end position="25"/>
    </location>
</feature>
<dbReference type="EMBL" id="HACG01003316">
    <property type="protein sequence ID" value="CEK50181.1"/>
    <property type="molecule type" value="Transcribed_RNA"/>
</dbReference>
<name>A0A0B6Y2U6_9EUPU</name>